<dbReference type="Proteomes" id="UP000192505">
    <property type="component" value="Unassembled WGS sequence"/>
</dbReference>
<evidence type="ECO:0008006" key="3">
    <source>
        <dbReference type="Google" id="ProtNLM"/>
    </source>
</evidence>
<evidence type="ECO:0000313" key="2">
    <source>
        <dbReference type="Proteomes" id="UP000192505"/>
    </source>
</evidence>
<accession>A0A1W9KPA2</accession>
<protein>
    <recommendedName>
        <fullName evidence="3">PD-(D/E)XK endonuclease-like domain-containing protein</fullName>
    </recommendedName>
</protein>
<dbReference type="AlphaFoldDB" id="A0A1W9KPA2"/>
<gene>
    <name evidence="1" type="ORF">BWK72_19445</name>
</gene>
<comment type="caution">
    <text evidence="1">The sequence shown here is derived from an EMBL/GenBank/DDBJ whole genome shotgun (WGS) entry which is preliminary data.</text>
</comment>
<evidence type="ECO:0000313" key="1">
    <source>
        <dbReference type="EMBL" id="OQW85978.1"/>
    </source>
</evidence>
<reference evidence="1 2" key="1">
    <citation type="submission" date="2017-01" db="EMBL/GenBank/DDBJ databases">
        <title>Novel large sulfur bacteria in the metagenomes of groundwater-fed chemosynthetic microbial mats in the Lake Huron basin.</title>
        <authorList>
            <person name="Sharrar A.M."/>
            <person name="Flood B.E."/>
            <person name="Bailey J.V."/>
            <person name="Jones D.S."/>
            <person name="Biddanda B."/>
            <person name="Ruberg S.A."/>
            <person name="Marcus D.N."/>
            <person name="Dick G.J."/>
        </authorList>
    </citation>
    <scope>NUCLEOTIDE SEQUENCE [LARGE SCALE GENOMIC DNA]</scope>
    <source>
        <strain evidence="1">A7</strain>
    </source>
</reference>
<proteinExistence type="predicted"/>
<dbReference type="EMBL" id="MTEI01000026">
    <property type="protein sequence ID" value="OQW85978.1"/>
    <property type="molecule type" value="Genomic_DNA"/>
</dbReference>
<sequence>MTVRTFSKSKLLAYRQCQKRLWLEIHHPELRADSSSTQKSFQVGHQVGEIAQKLYDPKGKGQIIDAQREGFATAFARTTELLASSNPIFEAGFKAGGALAFADVMLPKRKAGQCTWRMVEVKSSTSVKDYHRDDAAIQAFVARAAGVPLSSIVLAHIDSAWIYPGGGDYEGLLVEEDLTKEAFSREQEVKVWIAEAQTIAAKRKEPKLCTGGDAVSHVHRSLQDLAKFTNTP</sequence>
<organism evidence="1 2">
    <name type="scientific">Rhodoferax ferrireducens</name>
    <dbReference type="NCBI Taxonomy" id="192843"/>
    <lineage>
        <taxon>Bacteria</taxon>
        <taxon>Pseudomonadati</taxon>
        <taxon>Pseudomonadota</taxon>
        <taxon>Betaproteobacteria</taxon>
        <taxon>Burkholderiales</taxon>
        <taxon>Comamonadaceae</taxon>
        <taxon>Rhodoferax</taxon>
    </lineage>
</organism>
<name>A0A1W9KPA2_9BURK</name>